<keyword evidence="3" id="KW-0813">Transport</keyword>
<keyword evidence="14" id="KW-0407">Ion channel</keyword>
<evidence type="ECO:0000256" key="11">
    <source>
        <dbReference type="ARBA" id="ARBA00023170"/>
    </source>
</evidence>
<feature type="domain" description="Neurotransmitter-gated ion-channel ligand-binding" evidence="18">
    <location>
        <begin position="26"/>
        <end position="118"/>
    </location>
</feature>
<evidence type="ECO:0000259" key="18">
    <source>
        <dbReference type="Pfam" id="PF02931"/>
    </source>
</evidence>
<evidence type="ECO:0000256" key="12">
    <source>
        <dbReference type="ARBA" id="ARBA00023180"/>
    </source>
</evidence>
<evidence type="ECO:0000256" key="8">
    <source>
        <dbReference type="ARBA" id="ARBA00023065"/>
    </source>
</evidence>
<dbReference type="InterPro" id="IPR006029">
    <property type="entry name" value="Neurotrans-gated_channel_TM"/>
</dbReference>
<dbReference type="Gene3D" id="1.20.58.390">
    <property type="entry name" value="Neurotransmitter-gated ion-channel transmembrane domain"/>
    <property type="match status" value="2"/>
</dbReference>
<keyword evidence="10" id="KW-1015">Disulfide bond</keyword>
<keyword evidence="9 16" id="KW-0472">Membrane</keyword>
<dbReference type="SUPFAM" id="SSF63712">
    <property type="entry name" value="Nicotinic receptor ligand binding domain-like"/>
    <property type="match status" value="1"/>
</dbReference>
<dbReference type="SUPFAM" id="SSF90112">
    <property type="entry name" value="Neurotransmitter-gated ion-channel transmembrane pore"/>
    <property type="match status" value="1"/>
</dbReference>
<evidence type="ECO:0000256" key="15">
    <source>
        <dbReference type="ARBA" id="ARBA00034099"/>
    </source>
</evidence>
<keyword evidence="12" id="KW-0325">Glycoprotein</keyword>
<evidence type="ECO:0000256" key="10">
    <source>
        <dbReference type="ARBA" id="ARBA00023157"/>
    </source>
</evidence>
<evidence type="ECO:0000256" key="1">
    <source>
        <dbReference type="ARBA" id="ARBA00003328"/>
    </source>
</evidence>
<keyword evidence="17" id="KW-0732">Signal</keyword>
<protein>
    <submittedName>
        <fullName evidence="20">Nicotinic acetylcholine receptor subunit 6 isoform IX</fullName>
    </submittedName>
</protein>
<evidence type="ECO:0000256" key="3">
    <source>
        <dbReference type="ARBA" id="ARBA00022448"/>
    </source>
</evidence>
<evidence type="ECO:0000256" key="14">
    <source>
        <dbReference type="ARBA" id="ARBA00023303"/>
    </source>
</evidence>
<dbReference type="GO" id="GO:0045211">
    <property type="term" value="C:postsynaptic membrane"/>
    <property type="evidence" value="ECO:0007669"/>
    <property type="project" value="InterPro"/>
</dbReference>
<feature type="chain" id="PRO_5002683828" evidence="17">
    <location>
        <begin position="24"/>
        <end position="418"/>
    </location>
</feature>
<evidence type="ECO:0000256" key="2">
    <source>
        <dbReference type="ARBA" id="ARBA00009237"/>
    </source>
</evidence>
<dbReference type="Gene3D" id="2.70.170.10">
    <property type="entry name" value="Neurotransmitter-gated ion-channel ligand-binding domain"/>
    <property type="match status" value="2"/>
</dbReference>
<evidence type="ECO:0000256" key="5">
    <source>
        <dbReference type="ARBA" id="ARBA00022692"/>
    </source>
</evidence>
<dbReference type="FunFam" id="2.70.170.10:FF:000041">
    <property type="entry name" value="Acetylcholine receptor subunit gamma"/>
    <property type="match status" value="1"/>
</dbReference>
<feature type="transmembrane region" description="Helical" evidence="16">
    <location>
        <begin position="223"/>
        <end position="248"/>
    </location>
</feature>
<name>A5H039_MUSDO</name>
<dbReference type="GO" id="GO:0022848">
    <property type="term" value="F:acetylcholine-gated monoatomic cation-selective channel activity"/>
    <property type="evidence" value="ECO:0007669"/>
    <property type="project" value="InterPro"/>
</dbReference>
<feature type="transmembrane region" description="Helical" evidence="16">
    <location>
        <begin position="162"/>
        <end position="181"/>
    </location>
</feature>
<evidence type="ECO:0000313" key="20">
    <source>
        <dbReference type="EMBL" id="ABJ09676.1"/>
    </source>
</evidence>
<dbReference type="InterPro" id="IPR002394">
    <property type="entry name" value="Nicotinic_acetylcholine_rcpt"/>
</dbReference>
<keyword evidence="11 20" id="KW-0675">Receptor</keyword>
<organism evidence="20">
    <name type="scientific">Musca domestica</name>
    <name type="common">House fly</name>
    <dbReference type="NCBI Taxonomy" id="7370"/>
    <lineage>
        <taxon>Eukaryota</taxon>
        <taxon>Metazoa</taxon>
        <taxon>Ecdysozoa</taxon>
        <taxon>Arthropoda</taxon>
        <taxon>Hexapoda</taxon>
        <taxon>Insecta</taxon>
        <taxon>Pterygota</taxon>
        <taxon>Neoptera</taxon>
        <taxon>Endopterygota</taxon>
        <taxon>Diptera</taxon>
        <taxon>Brachycera</taxon>
        <taxon>Muscomorpha</taxon>
        <taxon>Muscoidea</taxon>
        <taxon>Muscidae</taxon>
        <taxon>Musca</taxon>
    </lineage>
</organism>
<dbReference type="AlphaFoldDB" id="A5H039"/>
<dbReference type="Pfam" id="PF02932">
    <property type="entry name" value="Neur_chan_memb"/>
    <property type="match status" value="1"/>
</dbReference>
<evidence type="ECO:0000256" key="4">
    <source>
        <dbReference type="ARBA" id="ARBA00022475"/>
    </source>
</evidence>
<evidence type="ECO:0000259" key="19">
    <source>
        <dbReference type="Pfam" id="PF02932"/>
    </source>
</evidence>
<dbReference type="InterPro" id="IPR038050">
    <property type="entry name" value="Neuro_actylchol_rec"/>
</dbReference>
<evidence type="ECO:0000256" key="16">
    <source>
        <dbReference type="SAM" id="Phobius"/>
    </source>
</evidence>
<comment type="similarity">
    <text evidence="2">Belongs to the ligand-gated ion channel (TC 1.A.9) family. Acetylcholine receptor (TC 1.A.9.1) subfamily.</text>
</comment>
<evidence type="ECO:0000256" key="7">
    <source>
        <dbReference type="ARBA" id="ARBA00023018"/>
    </source>
</evidence>
<dbReference type="VEuPathDB" id="VectorBase:MDOA015403"/>
<keyword evidence="7" id="KW-0770">Synapse</keyword>
<keyword evidence="5 16" id="KW-0812">Transmembrane</keyword>
<feature type="transmembrane region" description="Helical" evidence="16">
    <location>
        <begin position="260"/>
        <end position="277"/>
    </location>
</feature>
<comment type="subcellular location">
    <subcellularLocation>
        <location evidence="15">Synaptic cell membrane</location>
        <topology evidence="15">Multi-pass membrane protein</topology>
    </subcellularLocation>
</comment>
<dbReference type="InterPro" id="IPR036734">
    <property type="entry name" value="Neur_chan_lig-bd_sf"/>
</dbReference>
<keyword evidence="6 16" id="KW-1133">Transmembrane helix</keyword>
<keyword evidence="13" id="KW-1071">Ligand-gated ion channel</keyword>
<dbReference type="InterPro" id="IPR006201">
    <property type="entry name" value="Neur_channel"/>
</dbReference>
<evidence type="ECO:0000256" key="13">
    <source>
        <dbReference type="ARBA" id="ARBA00023286"/>
    </source>
</evidence>
<reference evidence="20" key="1">
    <citation type="submission" date="2006-04" db="EMBL/GenBank/DDBJ databases">
        <authorList>
            <person name="Gao J.-R."/>
            <person name="Deacutis J.M."/>
            <person name="Scott J.G."/>
        </authorList>
    </citation>
    <scope>NUCLEOTIDE SEQUENCE</scope>
    <source>
        <strain evidence="20">Aabys</strain>
    </source>
</reference>
<dbReference type="VEuPathDB" id="VectorBase:MDOA006151"/>
<reference evidence="20" key="2">
    <citation type="journal article" date="2007" name="Insect Mol. Biol.">
        <title>The nicotinic acetylcholine receptor subunit Mdalpha6 from Musca domestica is diversified via post-transcriptional modification.</title>
        <authorList>
            <person name="Gao J.R."/>
            <person name="Deacutis J.M."/>
            <person name="Scott J.G."/>
        </authorList>
    </citation>
    <scope>NUCLEOTIDE SEQUENCE</scope>
    <source>
        <strain evidence="20">Aabys</strain>
    </source>
</reference>
<dbReference type="PANTHER" id="PTHR18945">
    <property type="entry name" value="NEUROTRANSMITTER GATED ION CHANNEL"/>
    <property type="match status" value="1"/>
</dbReference>
<evidence type="ECO:0000256" key="17">
    <source>
        <dbReference type="SAM" id="SignalP"/>
    </source>
</evidence>
<dbReference type="CDD" id="cd19051">
    <property type="entry name" value="LGIC_TM_cation"/>
    <property type="match status" value="1"/>
</dbReference>
<feature type="signal peptide" evidence="17">
    <location>
        <begin position="1"/>
        <end position="23"/>
    </location>
</feature>
<feature type="transmembrane region" description="Helical" evidence="16">
    <location>
        <begin position="193"/>
        <end position="211"/>
    </location>
</feature>
<keyword evidence="8" id="KW-0406">Ion transport</keyword>
<evidence type="ECO:0000256" key="6">
    <source>
        <dbReference type="ARBA" id="ARBA00022989"/>
    </source>
</evidence>
<accession>A5H039</accession>
<gene>
    <name evidence="20" type="primary">Mda6</name>
</gene>
<keyword evidence="4" id="KW-1003">Cell membrane</keyword>
<evidence type="ECO:0000256" key="9">
    <source>
        <dbReference type="ARBA" id="ARBA00023136"/>
    </source>
</evidence>
<dbReference type="PRINTS" id="PR00254">
    <property type="entry name" value="NICOTINICR"/>
</dbReference>
<dbReference type="InterPro" id="IPR036719">
    <property type="entry name" value="Neuro-gated_channel_TM_sf"/>
</dbReference>
<feature type="transmembrane region" description="Helical" evidence="16">
    <location>
        <begin position="392"/>
        <end position="416"/>
    </location>
</feature>
<comment type="function">
    <text evidence="1">After binding acetylcholine, the AChR responds by an extensive change in conformation that affects all subunits and leads to opening of an ion-conducting channel across the plasma membrane.</text>
</comment>
<proteinExistence type="evidence at transcript level"/>
<feature type="domain" description="Neurotransmitter-gated ion-channel transmembrane" evidence="19">
    <location>
        <begin position="168"/>
        <end position="408"/>
    </location>
</feature>
<sequence>MDSSTSLYLVLLIFVIIKESCQGPHEKRLLNHLLSTYNTLERPVANESDPLEVKFGLTLQQIIDVDEKNQLLITNLWLSLEWNDYNLRWNDSEYGGVKDLRITPNKLWKPDVLMYNSFKVCSTKGNSAGEAMPGKKNTIVYACCPEPYVDVTFTIQIRRRTLYYFFNLIVPCVLISSMALLGFTLPPDSGEKLTLGVTILLSLTVFLNLVAESMPTTSDAVPLIGTYFNCIMFMVASSVVLTVVVLNYHHRTADIHEMPPWIRSVFLQWLPWILRMSRPGRKITRKHILLTNRMKELELKERSSKSLLANVLDIDDDFRHTVSGSQTAIGSSASFGRPTTVEEHHNAIGCNHKDLHLILKELQFITARMRKADDEAELISDWKFAAMVVDRFCLIVFTLFTIIATVTVLLSAPHIIVQ</sequence>
<dbReference type="EMBL" id="DQ498137">
    <property type="protein sequence ID" value="ABJ09676.1"/>
    <property type="molecule type" value="mRNA"/>
</dbReference>
<dbReference type="VEuPathDB" id="VectorBase:MDOMA2_010425"/>
<dbReference type="InterPro" id="IPR006202">
    <property type="entry name" value="Neur_chan_lig-bd"/>
</dbReference>
<dbReference type="FunFam" id="1.20.58.390:FF:000058">
    <property type="entry name" value="Nicotinic acetylcholine receptor alpha6, isoform D"/>
    <property type="match status" value="1"/>
</dbReference>
<dbReference type="Pfam" id="PF02931">
    <property type="entry name" value="Neur_chan_LBD"/>
    <property type="match status" value="1"/>
</dbReference>
<dbReference type="GO" id="GO:0004888">
    <property type="term" value="F:transmembrane signaling receptor activity"/>
    <property type="evidence" value="ECO:0007669"/>
    <property type="project" value="InterPro"/>
</dbReference>
<dbReference type="FunFam" id="1.20.58.390:FF:000059">
    <property type="entry name" value="Nicotinic acetylcholine receptor alpha6, isoform D"/>
    <property type="match status" value="1"/>
</dbReference>